<dbReference type="EMBL" id="GBXM01103065">
    <property type="protein sequence ID" value="JAH05512.1"/>
    <property type="molecule type" value="Transcribed_RNA"/>
</dbReference>
<proteinExistence type="predicted"/>
<name>A0A0E9PMI6_ANGAN</name>
<reference evidence="1" key="2">
    <citation type="journal article" date="2015" name="Fish Shellfish Immunol.">
        <title>Early steps in the European eel (Anguilla anguilla)-Vibrio vulnificus interaction in the gills: Role of the RtxA13 toxin.</title>
        <authorList>
            <person name="Callol A."/>
            <person name="Pajuelo D."/>
            <person name="Ebbesson L."/>
            <person name="Teles M."/>
            <person name="MacKenzie S."/>
            <person name="Amaro C."/>
        </authorList>
    </citation>
    <scope>NUCLEOTIDE SEQUENCE</scope>
</reference>
<organism evidence="1">
    <name type="scientific">Anguilla anguilla</name>
    <name type="common">European freshwater eel</name>
    <name type="synonym">Muraena anguilla</name>
    <dbReference type="NCBI Taxonomy" id="7936"/>
    <lineage>
        <taxon>Eukaryota</taxon>
        <taxon>Metazoa</taxon>
        <taxon>Chordata</taxon>
        <taxon>Craniata</taxon>
        <taxon>Vertebrata</taxon>
        <taxon>Euteleostomi</taxon>
        <taxon>Actinopterygii</taxon>
        <taxon>Neopterygii</taxon>
        <taxon>Teleostei</taxon>
        <taxon>Anguilliformes</taxon>
        <taxon>Anguillidae</taxon>
        <taxon>Anguilla</taxon>
    </lineage>
</organism>
<dbReference type="AlphaFoldDB" id="A0A0E9PMI6"/>
<sequence>MKEMTTDYHSTDDIVQHHLVRSQISAQNWLTVYNSLCCHSPNVK</sequence>
<evidence type="ECO:0000313" key="1">
    <source>
        <dbReference type="EMBL" id="JAH05512.1"/>
    </source>
</evidence>
<accession>A0A0E9PMI6</accession>
<reference evidence="1" key="1">
    <citation type="submission" date="2014-11" db="EMBL/GenBank/DDBJ databases">
        <authorList>
            <person name="Amaro Gonzalez C."/>
        </authorList>
    </citation>
    <scope>NUCLEOTIDE SEQUENCE</scope>
</reference>
<protein>
    <submittedName>
        <fullName evidence="1">Uncharacterized protein</fullName>
    </submittedName>
</protein>